<dbReference type="STRING" id="64091.VNG_0743H"/>
<comment type="similarity">
    <text evidence="1">Belongs to the universal stress protein A family.</text>
</comment>
<evidence type="ECO:0000313" key="4">
    <source>
        <dbReference type="Proteomes" id="UP000000554"/>
    </source>
</evidence>
<dbReference type="KEGG" id="hal:VNG_0743H"/>
<keyword evidence="4" id="KW-1185">Reference proteome</keyword>
<name>Q9HRD8_HALSA</name>
<dbReference type="Pfam" id="PF00582">
    <property type="entry name" value="Usp"/>
    <property type="match status" value="1"/>
</dbReference>
<dbReference type="AlphaFoldDB" id="Q9HRD8"/>
<dbReference type="HOGENOM" id="CLU_049301_19_1_2"/>
<dbReference type="EMBL" id="AE004437">
    <property type="protein sequence ID" value="AAG19220.1"/>
    <property type="molecule type" value="Genomic_DNA"/>
</dbReference>
<accession>Q9HRD8</accession>
<organism evidence="3 4">
    <name type="scientific">Halobacterium salinarum (strain ATCC 700922 / JCM 11081 / NRC-1)</name>
    <name type="common">Halobacterium halobium</name>
    <dbReference type="NCBI Taxonomy" id="64091"/>
    <lineage>
        <taxon>Archaea</taxon>
        <taxon>Methanobacteriati</taxon>
        <taxon>Methanobacteriota</taxon>
        <taxon>Stenosarchaea group</taxon>
        <taxon>Halobacteria</taxon>
        <taxon>Halobacteriales</taxon>
        <taxon>Halobacteriaceae</taxon>
        <taxon>Halobacterium</taxon>
        <taxon>Halobacterium salinarum NRC-34001</taxon>
    </lineage>
</organism>
<dbReference type="InParanoid" id="Q9HRD8"/>
<dbReference type="CDD" id="cd00293">
    <property type="entry name" value="USP-like"/>
    <property type="match status" value="1"/>
</dbReference>
<dbReference type="InterPro" id="IPR006016">
    <property type="entry name" value="UspA"/>
</dbReference>
<dbReference type="PaxDb" id="64091-VNG_0743H"/>
<evidence type="ECO:0000259" key="2">
    <source>
        <dbReference type="Pfam" id="PF00582"/>
    </source>
</evidence>
<feature type="domain" description="UspA" evidence="2">
    <location>
        <begin position="23"/>
        <end position="167"/>
    </location>
</feature>
<proteinExistence type="inferred from homology"/>
<evidence type="ECO:0000256" key="1">
    <source>
        <dbReference type="ARBA" id="ARBA00008791"/>
    </source>
</evidence>
<dbReference type="PATRIC" id="fig|64091.14.peg.570"/>
<sequence>MRCSYPATAPCFMVAAQAVSGMDRAIAVVEASDSAKQLVEEAGELAAGVGADLLLLHVTTETEYGERRESMANIPDFDVTYTIDEATDGARKFASDIGRDVLSDVDIEPTSVGRVGDKGDEILALADDRDADHIFIAGRKRSPTGKAIFGDVTQRIILEFDGAVTVITT</sequence>
<protein>
    <recommendedName>
        <fullName evidence="2">UspA domain-containing protein</fullName>
    </recommendedName>
</protein>
<dbReference type="Proteomes" id="UP000000554">
    <property type="component" value="Chromosome"/>
</dbReference>
<evidence type="ECO:0000313" key="3">
    <source>
        <dbReference type="EMBL" id="AAG19220.1"/>
    </source>
</evidence>
<gene>
    <name evidence="3" type="ordered locus">VNG_0743H</name>
</gene>
<dbReference type="InterPro" id="IPR014729">
    <property type="entry name" value="Rossmann-like_a/b/a_fold"/>
</dbReference>
<reference evidence="3 4" key="1">
    <citation type="journal article" date="2000" name="Proc. Natl. Acad. Sci. U.S.A.">
        <title>Genome sequence of Halobacterium species NRC-1.</title>
        <authorList>
            <person name="Ng W.V."/>
            <person name="Kennedy S.P."/>
            <person name="Mahairas G.G."/>
            <person name="Berquist B."/>
            <person name="Pan M."/>
            <person name="Shukla H.D."/>
            <person name="Lasky S.R."/>
            <person name="Baliga N.S."/>
            <person name="Thorsson V."/>
            <person name="Sbrogna J."/>
            <person name="Swartzell S."/>
            <person name="Weir D."/>
            <person name="Hall J."/>
            <person name="Dahl T.A."/>
            <person name="Welti R."/>
            <person name="Goo Y.A."/>
            <person name="Leithauser B."/>
            <person name="Keller K."/>
            <person name="Cruz R."/>
            <person name="Danson M.J."/>
            <person name="Hough D.W."/>
            <person name="Maddocks D.G."/>
            <person name="Jablonski P.E."/>
            <person name="Krebs M.P."/>
            <person name="Angevine C.M."/>
            <person name="Dale H."/>
            <person name="Isenbarger T.A."/>
            <person name="Peck R.F."/>
            <person name="Pohlschroder M."/>
            <person name="Spudich J.L."/>
            <person name="Jung K.W."/>
            <person name="Alam M."/>
            <person name="Freitas T."/>
            <person name="Hou S."/>
            <person name="Daniels C.J."/>
            <person name="Dennis P.P."/>
            <person name="Omer A.D."/>
            <person name="Ebhardt H."/>
            <person name="Lowe T.M."/>
            <person name="Liang P."/>
            <person name="Riley M."/>
            <person name="Hood L."/>
            <person name="DasSarma S."/>
        </authorList>
    </citation>
    <scope>NUCLEOTIDE SEQUENCE [LARGE SCALE GENOMIC DNA]</scope>
    <source>
        <strain evidence="4">ATCC 700922 / JCM 11081 / NRC-1</strain>
    </source>
</reference>
<dbReference type="PANTHER" id="PTHR46268">
    <property type="entry name" value="STRESS RESPONSE PROTEIN NHAX"/>
    <property type="match status" value="1"/>
</dbReference>
<dbReference type="SUPFAM" id="SSF52402">
    <property type="entry name" value="Adenine nucleotide alpha hydrolases-like"/>
    <property type="match status" value="1"/>
</dbReference>
<dbReference type="PANTHER" id="PTHR46268:SF6">
    <property type="entry name" value="UNIVERSAL STRESS PROTEIN UP12"/>
    <property type="match status" value="1"/>
</dbReference>
<dbReference type="PIR" id="H84231">
    <property type="entry name" value="H84231"/>
</dbReference>
<dbReference type="Gene3D" id="3.40.50.620">
    <property type="entry name" value="HUPs"/>
    <property type="match status" value="1"/>
</dbReference>